<proteinExistence type="predicted"/>
<organism evidence="1 2">
    <name type="scientific">Steinernema glaseri</name>
    <dbReference type="NCBI Taxonomy" id="37863"/>
    <lineage>
        <taxon>Eukaryota</taxon>
        <taxon>Metazoa</taxon>
        <taxon>Ecdysozoa</taxon>
        <taxon>Nematoda</taxon>
        <taxon>Chromadorea</taxon>
        <taxon>Rhabditida</taxon>
        <taxon>Tylenchina</taxon>
        <taxon>Panagrolaimomorpha</taxon>
        <taxon>Strongyloidoidea</taxon>
        <taxon>Steinernematidae</taxon>
        <taxon>Steinernema</taxon>
    </lineage>
</organism>
<sequence>MFVFLHQSRFGGGHCFADDRVIPEVHTTSDKPADGKTLIQRKAPSPINTQIEVVSTRLLSPTTAGAYGNELCDFQVQEASA</sequence>
<dbReference type="Proteomes" id="UP000095287">
    <property type="component" value="Unplaced"/>
</dbReference>
<reference evidence="2" key="1">
    <citation type="submission" date="2016-11" db="UniProtKB">
        <authorList>
            <consortium name="WormBaseParasite"/>
        </authorList>
    </citation>
    <scope>IDENTIFICATION</scope>
</reference>
<evidence type="ECO:0000313" key="1">
    <source>
        <dbReference type="Proteomes" id="UP000095287"/>
    </source>
</evidence>
<protein>
    <submittedName>
        <fullName evidence="2">Uncharacterized protein</fullName>
    </submittedName>
</protein>
<keyword evidence="1" id="KW-1185">Reference proteome</keyword>
<dbReference type="AlphaFoldDB" id="A0A1I8A537"/>
<accession>A0A1I8A537</accession>
<evidence type="ECO:0000313" key="2">
    <source>
        <dbReference type="WBParaSite" id="L893_g32766.t1"/>
    </source>
</evidence>
<name>A0A1I8A537_9BILA</name>
<dbReference type="WBParaSite" id="L893_g32766.t1">
    <property type="protein sequence ID" value="L893_g32766.t1"/>
    <property type="gene ID" value="L893_g32766"/>
</dbReference>